<organism evidence="2 3">
    <name type="scientific">Azospirillum lipoferum (strain 4B)</name>
    <dbReference type="NCBI Taxonomy" id="862719"/>
    <lineage>
        <taxon>Bacteria</taxon>
        <taxon>Pseudomonadati</taxon>
        <taxon>Pseudomonadota</taxon>
        <taxon>Alphaproteobacteria</taxon>
        <taxon>Rhodospirillales</taxon>
        <taxon>Azospirillaceae</taxon>
        <taxon>Azospirillum</taxon>
    </lineage>
</organism>
<proteinExistence type="predicted"/>
<keyword evidence="3" id="KW-1185">Reference proteome</keyword>
<dbReference type="KEGG" id="ali:AZOLI_p40285"/>
<evidence type="ECO:0000313" key="3">
    <source>
        <dbReference type="Proteomes" id="UP000005667"/>
    </source>
</evidence>
<geneLocation type="plasmid" evidence="2 3">
    <name>AZO_p4</name>
</geneLocation>
<dbReference type="AlphaFoldDB" id="G7ZH22"/>
<dbReference type="EMBL" id="FQ311872">
    <property type="protein sequence ID" value="CBS90675.1"/>
    <property type="molecule type" value="Genomic_DNA"/>
</dbReference>
<gene>
    <name evidence="2" type="ordered locus">AZOLI_p40285</name>
</gene>
<evidence type="ECO:0000256" key="1">
    <source>
        <dbReference type="SAM" id="MobiDB-lite"/>
    </source>
</evidence>
<name>G7ZH22_AZOL4</name>
<dbReference type="HOGENOM" id="CLU_2986626_0_0_5"/>
<evidence type="ECO:0000313" key="2">
    <source>
        <dbReference type="EMBL" id="CBS90675.1"/>
    </source>
</evidence>
<feature type="region of interest" description="Disordered" evidence="1">
    <location>
        <begin position="19"/>
        <end position="57"/>
    </location>
</feature>
<dbReference type="Proteomes" id="UP000005667">
    <property type="component" value="Plasmid AZO_p4"/>
</dbReference>
<protein>
    <submittedName>
        <fullName evidence="2">Uncharacterized protein</fullName>
    </submittedName>
</protein>
<accession>G7ZH22</accession>
<sequence>MFNESISLALPLSIGQNLPSLGCSRAPTHPVGRPEPSPVRRLVQKASHQRPEEPSWA</sequence>
<reference evidence="3" key="1">
    <citation type="journal article" date="2011" name="PLoS Genet.">
        <title>Azospirillum genomes reveal transition of bacteria from aquatic to terrestrial environments.</title>
        <authorList>
            <person name="Wisniewski-Dye F."/>
            <person name="Borziak K."/>
            <person name="Khalsa-Moyers G."/>
            <person name="Alexandre G."/>
            <person name="Sukharnikov L.O."/>
            <person name="Wuichet K."/>
            <person name="Hurst G.B."/>
            <person name="McDonald W.H."/>
            <person name="Robertson J.S."/>
            <person name="Barbe V."/>
            <person name="Calteau A."/>
            <person name="Rouy Z."/>
            <person name="Mangenot S."/>
            <person name="Prigent-Combaret C."/>
            <person name="Normand P."/>
            <person name="Boyer M."/>
            <person name="Siguier P."/>
            <person name="Dessaux Y."/>
            <person name="Elmerich C."/>
            <person name="Condemine G."/>
            <person name="Krishnen G."/>
            <person name="Kennedy I."/>
            <person name="Paterson A.H."/>
            <person name="Gonzalez V."/>
            <person name="Mavingui P."/>
            <person name="Zhulin I.B."/>
        </authorList>
    </citation>
    <scope>NUCLEOTIDE SEQUENCE [LARGE SCALE GENOMIC DNA]</scope>
    <source>
        <strain evidence="3">4B</strain>
    </source>
</reference>
<keyword evidence="2" id="KW-0614">Plasmid</keyword>